<dbReference type="CDD" id="cd03225">
    <property type="entry name" value="ABC_cobalt_CbiO_domain1"/>
    <property type="match status" value="1"/>
</dbReference>
<dbReference type="SMART" id="SM00382">
    <property type="entry name" value="AAA"/>
    <property type="match status" value="1"/>
</dbReference>
<dbReference type="Pfam" id="PF00005">
    <property type="entry name" value="ABC_tran"/>
    <property type="match status" value="1"/>
</dbReference>
<keyword evidence="3 8" id="KW-1003">Cell membrane</keyword>
<reference evidence="10 11" key="1">
    <citation type="submission" date="2016-10" db="EMBL/GenBank/DDBJ databases">
        <authorList>
            <person name="de Groot N.N."/>
        </authorList>
    </citation>
    <scope>NUCLEOTIDE SEQUENCE [LARGE SCALE GENOMIC DNA]</scope>
    <source>
        <strain evidence="10 11">DSM 21771</strain>
    </source>
</reference>
<dbReference type="InterPro" id="IPR050095">
    <property type="entry name" value="ECF_ABC_transporter_ATP-bd"/>
</dbReference>
<dbReference type="AlphaFoldDB" id="A0A1G8QUB4"/>
<dbReference type="InterPro" id="IPR017871">
    <property type="entry name" value="ABC_transporter-like_CS"/>
</dbReference>
<evidence type="ECO:0000256" key="3">
    <source>
        <dbReference type="ARBA" id="ARBA00022475"/>
    </source>
</evidence>
<keyword evidence="2 8" id="KW-0813">Transport</keyword>
<comment type="subcellular location">
    <subcellularLocation>
        <location evidence="1 8">Cell membrane</location>
        <topology evidence="1 8">Peripheral membrane protein</topology>
    </subcellularLocation>
</comment>
<keyword evidence="4 8" id="KW-0547">Nucleotide-binding</keyword>
<dbReference type="GO" id="GO:0015087">
    <property type="term" value="F:cobalt ion transmembrane transporter activity"/>
    <property type="evidence" value="ECO:0007669"/>
    <property type="project" value="UniProtKB-ARBA"/>
</dbReference>
<dbReference type="InterPro" id="IPR015856">
    <property type="entry name" value="ABC_transpr_CbiO/EcfA_su"/>
</dbReference>
<dbReference type="GO" id="GO:0005524">
    <property type="term" value="F:ATP binding"/>
    <property type="evidence" value="ECO:0007669"/>
    <property type="project" value="UniProtKB-UniRule"/>
</dbReference>
<evidence type="ECO:0000259" key="9">
    <source>
        <dbReference type="PROSITE" id="PS50893"/>
    </source>
</evidence>
<keyword evidence="7 8" id="KW-0472">Membrane</keyword>
<dbReference type="PROSITE" id="PS00211">
    <property type="entry name" value="ABC_TRANSPORTER_1"/>
    <property type="match status" value="1"/>
</dbReference>
<dbReference type="PROSITE" id="PS50893">
    <property type="entry name" value="ABC_TRANSPORTER_2"/>
    <property type="match status" value="1"/>
</dbReference>
<evidence type="ECO:0000256" key="8">
    <source>
        <dbReference type="RuleBase" id="RU365104"/>
    </source>
</evidence>
<proteinExistence type="inferred from homology"/>
<gene>
    <name evidence="10" type="ORF">SAMN04488123_11415</name>
</gene>
<dbReference type="PANTHER" id="PTHR43553">
    <property type="entry name" value="HEAVY METAL TRANSPORTER"/>
    <property type="match status" value="1"/>
</dbReference>
<accession>A0A1G8QUB4</accession>
<dbReference type="RefSeq" id="WP_090399273.1">
    <property type="nucleotide sequence ID" value="NZ_FNEN01000014.1"/>
</dbReference>
<dbReference type="GO" id="GO:0043190">
    <property type="term" value="C:ATP-binding cassette (ABC) transporter complex"/>
    <property type="evidence" value="ECO:0007669"/>
    <property type="project" value="TreeGrafter"/>
</dbReference>
<keyword evidence="5 8" id="KW-0067">ATP-binding</keyword>
<feature type="domain" description="ABC transporter" evidence="9">
    <location>
        <begin position="3"/>
        <end position="246"/>
    </location>
</feature>
<dbReference type="EC" id="7.-.-.-" evidence="8"/>
<dbReference type="PANTHER" id="PTHR43553:SF27">
    <property type="entry name" value="ENERGY-COUPLING FACTOR TRANSPORTER ATP-BINDING PROTEIN ECFA2"/>
    <property type="match status" value="1"/>
</dbReference>
<sequence length="290" mass="31463">MHIAFQNVSYSYMIGSPFEKQALASVNAHISSGSFTGVVGSTGSGKSTLMQLINGLLLPTSGEVQLGDARLHRKTKRKEVKQMRKKIGMVFQYPEHQLFGSTVEEDMLFGPRHLGMDVNSIRKRLPALLDIVGIGEDVLPVSPFSLSGGQMRRIAIAGVLATDPEVLILDEPAASLDPAGHRALLDVLKTWHDERGLTSILVTHDMEDAARYADDIIVMGPAEKPVTSGPPAEVFRQVEWLSDIGLAAPPSIRIAHALQSAGWDIRDTLLEPEAMAAVVANQWTRGKKEG</sequence>
<name>A0A1G8QUB4_9BACI</name>
<keyword evidence="11" id="KW-1185">Reference proteome</keyword>
<evidence type="ECO:0000256" key="7">
    <source>
        <dbReference type="ARBA" id="ARBA00023136"/>
    </source>
</evidence>
<evidence type="ECO:0000256" key="4">
    <source>
        <dbReference type="ARBA" id="ARBA00022741"/>
    </source>
</evidence>
<evidence type="ECO:0000256" key="6">
    <source>
        <dbReference type="ARBA" id="ARBA00022967"/>
    </source>
</evidence>
<protein>
    <recommendedName>
        <fullName evidence="8">Energy-coupling factor transporter ATP-binding protein EcfA2</fullName>
        <ecNumber evidence="8">7.-.-.-</ecNumber>
    </recommendedName>
</protein>
<organism evidence="10 11">
    <name type="scientific">Natribacillus halophilus</name>
    <dbReference type="NCBI Taxonomy" id="549003"/>
    <lineage>
        <taxon>Bacteria</taxon>
        <taxon>Bacillati</taxon>
        <taxon>Bacillota</taxon>
        <taxon>Bacilli</taxon>
        <taxon>Bacillales</taxon>
        <taxon>Bacillaceae</taxon>
        <taxon>Natribacillus</taxon>
    </lineage>
</organism>
<dbReference type="OrthoDB" id="9784332at2"/>
<comment type="subunit">
    <text evidence="8">Forms a stable energy-coupling factor (ECF) transporter complex composed of 2 membrane-embedded substrate-binding proteins (S component), 2 ATP-binding proteins (A component) and 2 transmembrane proteins (T component).</text>
</comment>
<evidence type="ECO:0000256" key="2">
    <source>
        <dbReference type="ARBA" id="ARBA00022448"/>
    </source>
</evidence>
<comment type="similarity">
    <text evidence="8">Belongs to the ABC transporter superfamily. Energy-coupling factor EcfA family.</text>
</comment>
<dbReference type="InterPro" id="IPR003439">
    <property type="entry name" value="ABC_transporter-like_ATP-bd"/>
</dbReference>
<evidence type="ECO:0000313" key="10">
    <source>
        <dbReference type="EMBL" id="SDJ08278.1"/>
    </source>
</evidence>
<evidence type="ECO:0000256" key="1">
    <source>
        <dbReference type="ARBA" id="ARBA00004202"/>
    </source>
</evidence>
<evidence type="ECO:0000313" key="11">
    <source>
        <dbReference type="Proteomes" id="UP000198853"/>
    </source>
</evidence>
<dbReference type="InterPro" id="IPR030946">
    <property type="entry name" value="EcfA2"/>
</dbReference>
<comment type="function">
    <text evidence="8">ATP-binding (A) component of a common energy-coupling factor (ECF) ABC-transporter complex.</text>
</comment>
<dbReference type="Gene3D" id="3.40.50.300">
    <property type="entry name" value="P-loop containing nucleotide triphosphate hydrolases"/>
    <property type="match status" value="1"/>
</dbReference>
<keyword evidence="6" id="KW-1278">Translocase</keyword>
<evidence type="ECO:0000256" key="5">
    <source>
        <dbReference type="ARBA" id="ARBA00022840"/>
    </source>
</evidence>
<dbReference type="NCBIfam" id="TIGR04521">
    <property type="entry name" value="ECF_ATPase_2"/>
    <property type="match status" value="1"/>
</dbReference>
<dbReference type="FunFam" id="3.40.50.300:FF:000224">
    <property type="entry name" value="Energy-coupling factor transporter ATP-binding protein EcfA"/>
    <property type="match status" value="1"/>
</dbReference>
<dbReference type="InterPro" id="IPR003593">
    <property type="entry name" value="AAA+_ATPase"/>
</dbReference>
<dbReference type="InterPro" id="IPR027417">
    <property type="entry name" value="P-loop_NTPase"/>
</dbReference>
<dbReference type="EMBL" id="FNEN01000014">
    <property type="protein sequence ID" value="SDJ08278.1"/>
    <property type="molecule type" value="Genomic_DNA"/>
</dbReference>
<dbReference type="GO" id="GO:0042626">
    <property type="term" value="F:ATPase-coupled transmembrane transporter activity"/>
    <property type="evidence" value="ECO:0007669"/>
    <property type="project" value="TreeGrafter"/>
</dbReference>
<dbReference type="Proteomes" id="UP000198853">
    <property type="component" value="Unassembled WGS sequence"/>
</dbReference>
<dbReference type="GO" id="GO:0016887">
    <property type="term" value="F:ATP hydrolysis activity"/>
    <property type="evidence" value="ECO:0007669"/>
    <property type="project" value="InterPro"/>
</dbReference>
<dbReference type="SUPFAM" id="SSF52540">
    <property type="entry name" value="P-loop containing nucleoside triphosphate hydrolases"/>
    <property type="match status" value="1"/>
</dbReference>